<name>A0A2M8G7L7_UNCKA</name>
<dbReference type="EMBL" id="PFQS01000029">
    <property type="protein sequence ID" value="PJC69146.1"/>
    <property type="molecule type" value="Genomic_DNA"/>
</dbReference>
<feature type="domain" description="tRNA-guanine(15) transglycosylase-like" evidence="1">
    <location>
        <begin position="1"/>
        <end position="42"/>
    </location>
</feature>
<dbReference type="GO" id="GO:0006400">
    <property type="term" value="P:tRNA modification"/>
    <property type="evidence" value="ECO:0007669"/>
    <property type="project" value="InterPro"/>
</dbReference>
<accession>A0A2M8G7L7</accession>
<dbReference type="SUPFAM" id="SSF51713">
    <property type="entry name" value="tRNA-guanine transglycosylase"/>
    <property type="match status" value="1"/>
</dbReference>
<dbReference type="Gene3D" id="3.20.20.105">
    <property type="entry name" value="Queuine tRNA-ribosyltransferase-like"/>
    <property type="match status" value="1"/>
</dbReference>
<evidence type="ECO:0000313" key="3">
    <source>
        <dbReference type="Proteomes" id="UP000229438"/>
    </source>
</evidence>
<organism evidence="2 3">
    <name type="scientific">candidate division WWE3 bacterium CG_4_8_14_3_um_filter_42_11</name>
    <dbReference type="NCBI Taxonomy" id="1975076"/>
    <lineage>
        <taxon>Bacteria</taxon>
        <taxon>Katanobacteria</taxon>
    </lineage>
</organism>
<dbReference type="InterPro" id="IPR002616">
    <property type="entry name" value="tRNA_ribo_trans-like"/>
</dbReference>
<comment type="caution">
    <text evidence="2">The sequence shown here is derived from an EMBL/GenBank/DDBJ whole genome shotgun (WGS) entry which is preliminary data.</text>
</comment>
<dbReference type="InterPro" id="IPR036511">
    <property type="entry name" value="TGT-like_sf"/>
</dbReference>
<feature type="non-terminal residue" evidence="2">
    <location>
        <position position="1"/>
    </location>
</feature>
<dbReference type="AlphaFoldDB" id="A0A2M8G7L7"/>
<dbReference type="Pfam" id="PF01702">
    <property type="entry name" value="TGT"/>
    <property type="match status" value="1"/>
</dbReference>
<evidence type="ECO:0000313" key="2">
    <source>
        <dbReference type="EMBL" id="PJC69146.1"/>
    </source>
</evidence>
<proteinExistence type="predicted"/>
<feature type="non-terminal residue" evidence="2">
    <location>
        <position position="48"/>
    </location>
</feature>
<reference evidence="3" key="1">
    <citation type="submission" date="2017-09" db="EMBL/GenBank/DDBJ databases">
        <title>Depth-based differentiation of microbial function through sediment-hosted aquifers and enrichment of novel symbionts in the deep terrestrial subsurface.</title>
        <authorList>
            <person name="Probst A.J."/>
            <person name="Ladd B."/>
            <person name="Jarett J.K."/>
            <person name="Geller-Mcgrath D.E."/>
            <person name="Sieber C.M.K."/>
            <person name="Emerson J.B."/>
            <person name="Anantharaman K."/>
            <person name="Thomas B.C."/>
            <person name="Malmstrom R."/>
            <person name="Stieglmeier M."/>
            <person name="Klingl A."/>
            <person name="Woyke T."/>
            <person name="Ryan C.M."/>
            <person name="Banfield J.F."/>
        </authorList>
    </citation>
    <scope>NUCLEOTIDE SEQUENCE [LARGE SCALE GENOMIC DNA]</scope>
</reference>
<protein>
    <submittedName>
        <fullName evidence="2">tRNA guanosine(34) transglycosylase Tgt</fullName>
    </submittedName>
</protein>
<evidence type="ECO:0000259" key="1">
    <source>
        <dbReference type="Pfam" id="PF01702"/>
    </source>
</evidence>
<sequence>DIILAFDDCTPYPVDYAYAELSMERTHRWAERSLKEFKRLRTKTKAGL</sequence>
<dbReference type="Proteomes" id="UP000229438">
    <property type="component" value="Unassembled WGS sequence"/>
</dbReference>
<gene>
    <name evidence="2" type="ORF">CO015_01395</name>
</gene>